<name>A0ABV5I0Y3_9RHOB</name>
<reference evidence="1 2" key="1">
    <citation type="submission" date="2024-09" db="EMBL/GenBank/DDBJ databases">
        <authorList>
            <person name="Sun Q."/>
            <person name="Mori K."/>
        </authorList>
    </citation>
    <scope>NUCLEOTIDE SEQUENCE [LARGE SCALE GENOMIC DNA]</scope>
    <source>
        <strain evidence="1 2">CECT 9424</strain>
    </source>
</reference>
<keyword evidence="2" id="KW-1185">Reference proteome</keyword>
<organism evidence="1 2">
    <name type="scientific">Roseovarius ramblicola</name>
    <dbReference type="NCBI Taxonomy" id="2022336"/>
    <lineage>
        <taxon>Bacteria</taxon>
        <taxon>Pseudomonadati</taxon>
        <taxon>Pseudomonadota</taxon>
        <taxon>Alphaproteobacteria</taxon>
        <taxon>Rhodobacterales</taxon>
        <taxon>Roseobacteraceae</taxon>
        <taxon>Roseovarius</taxon>
    </lineage>
</organism>
<comment type="caution">
    <text evidence="1">The sequence shown here is derived from an EMBL/GenBank/DDBJ whole genome shotgun (WGS) entry which is preliminary data.</text>
</comment>
<protein>
    <submittedName>
        <fullName evidence="1">Uncharacterized protein</fullName>
    </submittedName>
</protein>
<proteinExistence type="predicted"/>
<gene>
    <name evidence="1" type="ORF">ACFFU4_07450</name>
</gene>
<evidence type="ECO:0000313" key="1">
    <source>
        <dbReference type="EMBL" id="MFB9149585.1"/>
    </source>
</evidence>
<dbReference type="EMBL" id="JBHMEC010000011">
    <property type="protein sequence ID" value="MFB9149585.1"/>
    <property type="molecule type" value="Genomic_DNA"/>
</dbReference>
<evidence type="ECO:0000313" key="2">
    <source>
        <dbReference type="Proteomes" id="UP001589670"/>
    </source>
</evidence>
<dbReference type="Proteomes" id="UP001589670">
    <property type="component" value="Unassembled WGS sequence"/>
</dbReference>
<accession>A0ABV5I0Y3</accession>
<dbReference type="RefSeq" id="WP_377068641.1">
    <property type="nucleotide sequence ID" value="NZ_JBHMEC010000011.1"/>
</dbReference>
<sequence length="137" mass="14786">MANYGVWMLEASNITVSGGQSLSGFAQGAGSNLMGETIRLETNDWLETYLRDSGSDTRFDDNDDQRLDGSQTIDGTVYGDGTKVEAEYRVTLRDHATGETWDVLGYNVSNSSPAFGTIEGLAFVGPPGCNRFAGWGR</sequence>